<proteinExistence type="predicted"/>
<dbReference type="OrthoDB" id="344949at2"/>
<dbReference type="InterPro" id="IPR021352">
    <property type="entry name" value="DUF2971"/>
</dbReference>
<accession>N1W447</accession>
<dbReference type="Pfam" id="PF11185">
    <property type="entry name" value="DUF2971"/>
    <property type="match status" value="1"/>
</dbReference>
<sequence>MNINKPPEEILKDVQIFQKYSIKRESVNLPNLVYHYCSLESFYKIIESGELFLSHQSAMNDKSDSRLFFNILVKRANQIANELNAEILEKFLRLFYINMKDYFIASFSAESDLLNQWLTYGDKGKGVSIGFYTNSLDVSPKIPYFSQSNETGIGIFPLEYISDTNFEIADELLYLACEGWFTTPPNVENLILTKKHKSFENEKEIRIVEIQDMRLNLNPDFLMLRTNNIGKHYEYRIKNSDQFVPFRKLKFRYDNQKYHINNIWLGPENNCNEKHLTLFLEKNNTVLDAGICKSSSPYTNR</sequence>
<protein>
    <submittedName>
        <fullName evidence="1">PF11185 family protein</fullName>
    </submittedName>
</protein>
<dbReference type="AlphaFoldDB" id="N1W447"/>
<dbReference type="STRING" id="1257025.LEP1GSC203_0003"/>
<name>N1W447_9LEPT</name>
<keyword evidence="2" id="KW-1185">Reference proteome</keyword>
<evidence type="ECO:0000313" key="2">
    <source>
        <dbReference type="Proteomes" id="UP000012371"/>
    </source>
</evidence>
<gene>
    <name evidence="1" type="ORF">LEP1GSC203_0003</name>
</gene>
<reference evidence="1" key="1">
    <citation type="submission" date="2013-03" db="EMBL/GenBank/DDBJ databases">
        <authorList>
            <person name="Harkins D.M."/>
            <person name="Durkin A.S."/>
            <person name="Brinkac L.M."/>
            <person name="Haft D.H."/>
            <person name="Selengut J.D."/>
            <person name="Sanka R."/>
            <person name="DePew J."/>
            <person name="Purushe J."/>
            <person name="Hartskeerl R.A."/>
            <person name="Ahmed A."/>
            <person name="van der Linden H."/>
            <person name="Goris M.G.A."/>
            <person name="Vinetz J.M."/>
            <person name="Sutton G.G."/>
            <person name="Nierman W.C."/>
            <person name="Fouts D.E."/>
        </authorList>
    </citation>
    <scope>NUCLEOTIDE SEQUENCE [LARGE SCALE GENOMIC DNA]</scope>
    <source>
        <strain evidence="1">LT 11-33</strain>
    </source>
</reference>
<dbReference type="EMBL" id="AOGW02000007">
    <property type="protein sequence ID" value="EMY62451.1"/>
    <property type="molecule type" value="Genomic_DNA"/>
</dbReference>
<dbReference type="Proteomes" id="UP000012371">
    <property type="component" value="Unassembled WGS sequence"/>
</dbReference>
<comment type="caution">
    <text evidence="1">The sequence shown here is derived from an EMBL/GenBank/DDBJ whole genome shotgun (WGS) entry which is preliminary data.</text>
</comment>
<dbReference type="RefSeq" id="WP_002972953.1">
    <property type="nucleotide sequence ID" value="NZ_AOGW02000007.1"/>
</dbReference>
<organism evidence="1 2">
    <name type="scientific">Leptospira terpstrae serovar Hualin str. LT 11-33 = ATCC 700639</name>
    <dbReference type="NCBI Taxonomy" id="1257025"/>
    <lineage>
        <taxon>Bacteria</taxon>
        <taxon>Pseudomonadati</taxon>
        <taxon>Spirochaetota</taxon>
        <taxon>Spirochaetia</taxon>
        <taxon>Leptospirales</taxon>
        <taxon>Leptospiraceae</taxon>
        <taxon>Leptospira</taxon>
    </lineage>
</organism>
<evidence type="ECO:0000313" key="1">
    <source>
        <dbReference type="EMBL" id="EMY62451.1"/>
    </source>
</evidence>